<dbReference type="Pfam" id="PF13400">
    <property type="entry name" value="Tad"/>
    <property type="match status" value="1"/>
</dbReference>
<sequence>MVMGLMRQGWRNESGQVLPITVLFMGLIIGAAAISIDVAKVSALRNQAQTATSAAALAAAQTLARELQSGYNASANSDSIQYPSNPTAVADMIYQSNIKTAIPNNGLDSNPVVHYYLGTSKTPITVLPSTITASQLPIYVTVQASGSTVLNFASALGISMANVKPLATAVVDPQAEANTAGMVPLAMPASANLPLANPYGSDGWDSYLMVGKIYDAFRGSANGGVPSWVTTGTPINFHQIYGAGGMGWIEMFNSYQQLAFQNYIVAGSTGSSYWNDLSKYGIVDGATVYFPVANPTPTSNKGKNAVIPIVGFITAKILNVPNTQGTNAGFEFKVISQLALNDTSNFSIGSSYLDANYVAQLVSNNNVP</sequence>
<organism evidence="3 4">
    <name type="scientific">Sulfobacillus thermotolerans</name>
    <dbReference type="NCBI Taxonomy" id="338644"/>
    <lineage>
        <taxon>Bacteria</taxon>
        <taxon>Bacillati</taxon>
        <taxon>Bacillota</taxon>
        <taxon>Clostridia</taxon>
        <taxon>Eubacteriales</taxon>
        <taxon>Clostridiales Family XVII. Incertae Sedis</taxon>
        <taxon>Sulfobacillus</taxon>
    </lineage>
</organism>
<feature type="transmembrane region" description="Helical" evidence="1">
    <location>
        <begin position="20"/>
        <end position="39"/>
    </location>
</feature>
<evidence type="ECO:0000313" key="4">
    <source>
        <dbReference type="Proteomes" id="UP000325292"/>
    </source>
</evidence>
<keyword evidence="1" id="KW-0472">Membrane</keyword>
<name>A0ABM6RUC1_9FIRM</name>
<feature type="domain" description="Putative Flp pilus-assembly TadG-like N-terminal" evidence="2">
    <location>
        <begin position="15"/>
        <end position="61"/>
    </location>
</feature>
<dbReference type="Proteomes" id="UP000325292">
    <property type="component" value="Chromosome"/>
</dbReference>
<evidence type="ECO:0000313" key="3">
    <source>
        <dbReference type="EMBL" id="AUW94790.1"/>
    </source>
</evidence>
<keyword evidence="1" id="KW-0812">Transmembrane</keyword>
<keyword evidence="1" id="KW-1133">Transmembrane helix</keyword>
<protein>
    <recommendedName>
        <fullName evidence="2">Putative Flp pilus-assembly TadG-like N-terminal domain-containing protein</fullName>
    </recommendedName>
</protein>
<keyword evidence="4" id="KW-1185">Reference proteome</keyword>
<reference evidence="3 4" key="1">
    <citation type="journal article" date="2019" name="Sci. Rep.">
        <title>Sulfobacillus thermotolerans: new insights into resistance and metabolic capacities of acidophilic chemolithotrophs.</title>
        <authorList>
            <person name="Panyushkina A.E."/>
            <person name="Babenko V.V."/>
            <person name="Nikitina A.S."/>
            <person name="Selezneva O.V."/>
            <person name="Tsaplina I.A."/>
            <person name="Letarova M.A."/>
            <person name="Kostryukova E.S."/>
            <person name="Letarov A.V."/>
        </authorList>
    </citation>
    <scope>NUCLEOTIDE SEQUENCE [LARGE SCALE GENOMIC DNA]</scope>
    <source>
        <strain evidence="3 4">Kr1</strain>
    </source>
</reference>
<gene>
    <name evidence="3" type="ORF">BXT84_13240</name>
</gene>
<evidence type="ECO:0000256" key="1">
    <source>
        <dbReference type="SAM" id="Phobius"/>
    </source>
</evidence>
<dbReference type="InterPro" id="IPR028087">
    <property type="entry name" value="Tad_N"/>
</dbReference>
<proteinExistence type="predicted"/>
<accession>A0ABM6RUC1</accession>
<dbReference type="EMBL" id="CP019454">
    <property type="protein sequence ID" value="AUW94790.1"/>
    <property type="molecule type" value="Genomic_DNA"/>
</dbReference>
<evidence type="ECO:0000259" key="2">
    <source>
        <dbReference type="Pfam" id="PF13400"/>
    </source>
</evidence>